<dbReference type="EMBL" id="MN740698">
    <property type="protein sequence ID" value="QHU08700.1"/>
    <property type="molecule type" value="Genomic_DNA"/>
</dbReference>
<evidence type="ECO:0000313" key="2">
    <source>
        <dbReference type="EMBL" id="QHU08700.1"/>
    </source>
</evidence>
<keyword evidence="1" id="KW-0812">Transmembrane</keyword>
<dbReference type="AlphaFoldDB" id="A0A6C0JVH1"/>
<protein>
    <submittedName>
        <fullName evidence="2">Uncharacterized protein</fullName>
    </submittedName>
</protein>
<reference evidence="2" key="1">
    <citation type="journal article" date="2020" name="Nature">
        <title>Giant virus diversity and host interactions through global metagenomics.</title>
        <authorList>
            <person name="Schulz F."/>
            <person name="Roux S."/>
            <person name="Paez-Espino D."/>
            <person name="Jungbluth S."/>
            <person name="Walsh D.A."/>
            <person name="Denef V.J."/>
            <person name="McMahon K.D."/>
            <person name="Konstantinidis K.T."/>
            <person name="Eloe-Fadrosh E.A."/>
            <person name="Kyrpides N.C."/>
            <person name="Woyke T."/>
        </authorList>
    </citation>
    <scope>NUCLEOTIDE SEQUENCE</scope>
    <source>
        <strain evidence="2">GVMAG-S-1063924-116</strain>
    </source>
</reference>
<proteinExistence type="predicted"/>
<feature type="transmembrane region" description="Helical" evidence="1">
    <location>
        <begin position="43"/>
        <end position="70"/>
    </location>
</feature>
<sequence>MSVDISYLNFHYTVQKSIIKGMSDGLLQEISLRHDTLECDCRLAGTIAIVFGALFFMSALFLVVLVATIYKYKHYIQVASEQYVNSLKPIDNDSYDINVNGLHIFVRKLHKYPLTLVAVHESPGMDELIMDVKPSCGIYCPLRDVLDSVKIDTKGIVGVAAHFDSEIKCYTLDEIPGDWSERLESSEERLAIASAMDD</sequence>
<keyword evidence="1" id="KW-0472">Membrane</keyword>
<organism evidence="2">
    <name type="scientific">viral metagenome</name>
    <dbReference type="NCBI Taxonomy" id="1070528"/>
    <lineage>
        <taxon>unclassified sequences</taxon>
        <taxon>metagenomes</taxon>
        <taxon>organismal metagenomes</taxon>
    </lineage>
</organism>
<name>A0A6C0JVH1_9ZZZZ</name>
<accession>A0A6C0JVH1</accession>
<keyword evidence="1" id="KW-1133">Transmembrane helix</keyword>
<evidence type="ECO:0000256" key="1">
    <source>
        <dbReference type="SAM" id="Phobius"/>
    </source>
</evidence>